<dbReference type="PANTHER" id="PTHR30105:SF2">
    <property type="entry name" value="DIVERGENT POLYSACCHARIDE DEACETYLASE SUPERFAMILY"/>
    <property type="match status" value="1"/>
</dbReference>
<evidence type="ECO:0000313" key="3">
    <source>
        <dbReference type="Proteomes" id="UP001589619"/>
    </source>
</evidence>
<reference evidence="2 3" key="1">
    <citation type="submission" date="2024-09" db="EMBL/GenBank/DDBJ databases">
        <authorList>
            <person name="Sun Q."/>
            <person name="Mori K."/>
        </authorList>
    </citation>
    <scope>NUCLEOTIDE SEQUENCE [LARGE SCALE GENOMIC DNA]</scope>
    <source>
        <strain evidence="2 3">JCM 12520</strain>
    </source>
</reference>
<feature type="chain" id="PRO_5047538134" evidence="1">
    <location>
        <begin position="26"/>
        <end position="257"/>
    </location>
</feature>
<comment type="caution">
    <text evidence="2">The sequence shown here is derived from an EMBL/GenBank/DDBJ whole genome shotgun (WGS) entry which is preliminary data.</text>
</comment>
<gene>
    <name evidence="2" type="ORF">ACFFNY_26550</name>
</gene>
<name>A0ABV5W4J8_9BACL</name>
<evidence type="ECO:0000256" key="1">
    <source>
        <dbReference type="SAM" id="SignalP"/>
    </source>
</evidence>
<protein>
    <submittedName>
        <fullName evidence="2">Divergent polysaccharide deacetylase family protein</fullName>
    </submittedName>
</protein>
<dbReference type="Gene3D" id="3.20.20.370">
    <property type="entry name" value="Glycoside hydrolase/deacetylase"/>
    <property type="match status" value="1"/>
</dbReference>
<dbReference type="CDD" id="cd10936">
    <property type="entry name" value="CE4_DAC2"/>
    <property type="match status" value="1"/>
</dbReference>
<dbReference type="Proteomes" id="UP001589619">
    <property type="component" value="Unassembled WGS sequence"/>
</dbReference>
<keyword evidence="3" id="KW-1185">Reference proteome</keyword>
<dbReference type="InterPro" id="IPR006837">
    <property type="entry name" value="Divergent_DAC"/>
</dbReference>
<keyword evidence="1" id="KW-0732">Signal</keyword>
<accession>A0ABV5W4J8</accession>
<dbReference type="SUPFAM" id="SSF88713">
    <property type="entry name" value="Glycoside hydrolase/deacetylase"/>
    <property type="match status" value="1"/>
</dbReference>
<feature type="signal peptide" evidence="1">
    <location>
        <begin position="1"/>
        <end position="25"/>
    </location>
</feature>
<dbReference type="EMBL" id="JBHMAG010000018">
    <property type="protein sequence ID" value="MFB9755151.1"/>
    <property type="molecule type" value="Genomic_DNA"/>
</dbReference>
<evidence type="ECO:0000313" key="2">
    <source>
        <dbReference type="EMBL" id="MFB9755151.1"/>
    </source>
</evidence>
<dbReference type="RefSeq" id="WP_344907650.1">
    <property type="nucleotide sequence ID" value="NZ_BAAAYO010000006.1"/>
</dbReference>
<dbReference type="InterPro" id="IPR011330">
    <property type="entry name" value="Glyco_hydro/deAcase_b/a-brl"/>
</dbReference>
<organism evidence="2 3">
    <name type="scientific">Paenibacillus hodogayensis</name>
    <dbReference type="NCBI Taxonomy" id="279208"/>
    <lineage>
        <taxon>Bacteria</taxon>
        <taxon>Bacillati</taxon>
        <taxon>Bacillota</taxon>
        <taxon>Bacilli</taxon>
        <taxon>Bacillales</taxon>
        <taxon>Paenibacillaceae</taxon>
        <taxon>Paenibacillus</taxon>
    </lineage>
</organism>
<dbReference type="Pfam" id="PF04748">
    <property type="entry name" value="Polysacc_deac_2"/>
    <property type="match status" value="1"/>
</dbReference>
<sequence>MNMKRIGLCMTALVLLLAAPQPIGAENGPEAVRVRRAAIVIDDFGNNMKGTEEMLKVPFTLTVAVMPFLPSTKKDAEEAHRNGHDVIVHLPMEPLKGNKSWLGPGAITCDLSDEEIRKRVGAAIDEVPYAIGLNNHMGSKATVDERVMRIVLEVCKERQMLFLDSHTNYRSIVGKLAREIGVPCLENHIFLDDIKTKLHVLNQVKQLQKHLSEHDTCIAIGHVGGGGKNTAEVVAQLPRTLTGVELVGISKLAAEVR</sequence>
<dbReference type="PANTHER" id="PTHR30105">
    <property type="entry name" value="UNCHARACTERIZED YIBQ-RELATED"/>
    <property type="match status" value="1"/>
</dbReference>
<proteinExistence type="predicted"/>